<comment type="catalytic activity">
    <reaction evidence="1">
        <text>(2S)-2-[5-amino-1-(5-phospho-beta-D-ribosyl)imidazole-4-carboxamido]succinate = 5-amino-1-(5-phospho-beta-D-ribosyl)imidazole-4-carboxamide + fumarate</text>
        <dbReference type="Rhea" id="RHEA:23920"/>
        <dbReference type="ChEBI" id="CHEBI:29806"/>
        <dbReference type="ChEBI" id="CHEBI:58443"/>
        <dbReference type="ChEBI" id="CHEBI:58475"/>
        <dbReference type="EC" id="4.3.2.2"/>
    </reaction>
</comment>
<dbReference type="Pfam" id="PF00206">
    <property type="entry name" value="Lyase_1"/>
    <property type="match status" value="1"/>
</dbReference>
<dbReference type="GO" id="GO:0044208">
    <property type="term" value="P:'de novo' AMP biosynthetic process"/>
    <property type="evidence" value="ECO:0007669"/>
    <property type="project" value="TreeGrafter"/>
</dbReference>
<evidence type="ECO:0000256" key="12">
    <source>
        <dbReference type="ARBA" id="ARBA00047513"/>
    </source>
</evidence>
<evidence type="ECO:0000256" key="4">
    <source>
        <dbReference type="ARBA" id="ARBA00004734"/>
    </source>
</evidence>
<keyword evidence="10" id="KW-0456">Lyase</keyword>
<dbReference type="SUPFAM" id="SSF48557">
    <property type="entry name" value="L-aspartase-like"/>
    <property type="match status" value="1"/>
</dbReference>
<comment type="pathway">
    <text evidence="4">Purine metabolism; AMP biosynthesis via de novo pathway; AMP from IMP: step 2/2.</text>
</comment>
<comment type="pathway">
    <text evidence="3">Purine metabolism; IMP biosynthesis via de novo pathway; 5-amino-1-(5-phospho-D-ribosyl)imidazole-4-carboxamide from 5-amino-1-(5-phospho-D-ribosyl)imidazole-4-carboxylate: step 2/2.</text>
</comment>
<dbReference type="InterPro" id="IPR022761">
    <property type="entry name" value="Fumarate_lyase_N"/>
</dbReference>
<dbReference type="CDD" id="cd03302">
    <property type="entry name" value="Adenylsuccinate_lyase_2"/>
    <property type="match status" value="1"/>
</dbReference>
<comment type="similarity">
    <text evidence="5">Belongs to the lyase 1 family. Adenylosuccinate lyase subfamily.</text>
</comment>
<evidence type="ECO:0000313" key="15">
    <source>
        <dbReference type="WBParaSite" id="jg2465"/>
    </source>
</evidence>
<dbReference type="WBParaSite" id="jg2465">
    <property type="protein sequence ID" value="jg2465"/>
    <property type="gene ID" value="jg2465"/>
</dbReference>
<comment type="catalytic activity">
    <reaction evidence="12">
        <text>N(6)-(1,2-dicarboxyethyl)-AMP = fumarate + AMP</text>
        <dbReference type="Rhea" id="RHEA:16853"/>
        <dbReference type="ChEBI" id="CHEBI:29806"/>
        <dbReference type="ChEBI" id="CHEBI:57567"/>
        <dbReference type="ChEBI" id="CHEBI:456215"/>
        <dbReference type="EC" id="4.3.2.2"/>
    </reaction>
</comment>
<name>A0A915DZQ1_9BILA</name>
<evidence type="ECO:0000256" key="8">
    <source>
        <dbReference type="ARBA" id="ARBA00017058"/>
    </source>
</evidence>
<dbReference type="Gene3D" id="1.10.275.60">
    <property type="match status" value="1"/>
</dbReference>
<dbReference type="SMART" id="SM00998">
    <property type="entry name" value="ADSL_C"/>
    <property type="match status" value="1"/>
</dbReference>
<evidence type="ECO:0000259" key="13">
    <source>
        <dbReference type="SMART" id="SM00998"/>
    </source>
</evidence>
<dbReference type="InterPro" id="IPR000362">
    <property type="entry name" value="Fumarate_lyase_fam"/>
</dbReference>
<dbReference type="GO" id="GO:0070626">
    <property type="term" value="F:(S)-2-(5-amino-1-(5-phospho-D-ribosyl)imidazole-4-carboxamido) succinate lyase (fumarate-forming) activity"/>
    <property type="evidence" value="ECO:0007669"/>
    <property type="project" value="TreeGrafter"/>
</dbReference>
<evidence type="ECO:0000256" key="10">
    <source>
        <dbReference type="ARBA" id="ARBA00023239"/>
    </source>
</evidence>
<dbReference type="PROSITE" id="PS00163">
    <property type="entry name" value="FUMARATE_LYASES"/>
    <property type="match status" value="1"/>
</dbReference>
<sequence>MSSFTEDNYQSVLSGRYCKNSPLIKLFSDRNKTETWRQLWIYLAEAEKELGLAQVTEEMIQELKDQKSNIDWEKVKSEEKRLKHDVMAHNHAYGAVCPKAAGIIHLGATSCYVQDNADLIVQKEALNIFIRRLAICLKRLADFADKYASFVTVGRTHYQPASLTTVGKRACIWAQELLMALECAQEFRSNMRFRGIKGATGTQDSFMTLLKGNEDLVEQLDWLVTKKAGFDKKFNIAGQTYSRQQDTKLIFVLSNFASATNKICMDIRNLQAFEEIREPFEAEQIGSSAMPYKRNPIKCERICGLSRHLMNAVLEPLQTLSVQGLERTLDDSSNRRMLIPDAFLTAEAMLSTLQNVFEGLIVQEEVIMQNVQTELPFLALEKALMLLSELGVSRQEAHAKIRETALNAKDLQKTQKVTIDHLLSDPFYADVRKPVIALCSDSLNFCGRCTSQTKRFLKEELRQY</sequence>
<evidence type="ECO:0000256" key="11">
    <source>
        <dbReference type="ARBA" id="ARBA00030717"/>
    </source>
</evidence>
<dbReference type="GO" id="GO:0005829">
    <property type="term" value="C:cytosol"/>
    <property type="evidence" value="ECO:0007669"/>
    <property type="project" value="TreeGrafter"/>
</dbReference>
<accession>A0A915DZQ1</accession>
<evidence type="ECO:0000256" key="2">
    <source>
        <dbReference type="ARBA" id="ARBA00002971"/>
    </source>
</evidence>
<evidence type="ECO:0000256" key="7">
    <source>
        <dbReference type="ARBA" id="ARBA00012339"/>
    </source>
</evidence>
<dbReference type="FunFam" id="1.10.275.60:FF:000001">
    <property type="entry name" value="Adenylosuccinate lyase"/>
    <property type="match status" value="1"/>
</dbReference>
<dbReference type="InterPro" id="IPR020557">
    <property type="entry name" value="Fumarate_lyase_CS"/>
</dbReference>
<dbReference type="AlphaFoldDB" id="A0A915DZQ1"/>
<dbReference type="PANTHER" id="PTHR43172:SF1">
    <property type="entry name" value="ADENYLOSUCCINATE LYASE"/>
    <property type="match status" value="1"/>
</dbReference>
<evidence type="ECO:0000256" key="3">
    <source>
        <dbReference type="ARBA" id="ARBA00004706"/>
    </source>
</evidence>
<dbReference type="InterPro" id="IPR008948">
    <property type="entry name" value="L-Aspartase-like"/>
</dbReference>
<dbReference type="EC" id="4.3.2.2" evidence="7"/>
<dbReference type="GO" id="GO:0004018">
    <property type="term" value="F:N6-(1,2-dicarboxyethyl)AMP AMP-lyase (fumarate-forming) activity"/>
    <property type="evidence" value="ECO:0007669"/>
    <property type="project" value="InterPro"/>
</dbReference>
<evidence type="ECO:0000313" key="14">
    <source>
        <dbReference type="Proteomes" id="UP000887574"/>
    </source>
</evidence>
<keyword evidence="14" id="KW-1185">Reference proteome</keyword>
<keyword evidence="9" id="KW-0658">Purine biosynthesis</keyword>
<protein>
    <recommendedName>
        <fullName evidence="8">Adenylosuccinate lyase</fullName>
        <ecNumber evidence="7">4.3.2.2</ecNumber>
    </recommendedName>
    <alternativeName>
        <fullName evidence="11">Adenylosuccinase</fullName>
    </alternativeName>
</protein>
<dbReference type="Gene3D" id="1.20.200.10">
    <property type="entry name" value="Fumarase/aspartase (Central domain)"/>
    <property type="match status" value="1"/>
</dbReference>
<comment type="function">
    <text evidence="2">Catalyzes two non-sequential steps in de novo AMP synthesis: converts (S)-2-(5-amino-1-(5-phospho-D-ribosyl)imidazole-4-carboxamido)succinate (SAICAR) to fumarate plus 5-amino-1-(5-phospho-D-ribosyl)imidazole-4-carboxamide, and thereby also contributes to de novo IMP synthesis, and converts succinyladenosine monophosphate (SAMP) to AMP and fumarate.</text>
</comment>
<dbReference type="InterPro" id="IPR019468">
    <property type="entry name" value="AdenyloSucc_lyase_C"/>
</dbReference>
<evidence type="ECO:0000256" key="9">
    <source>
        <dbReference type="ARBA" id="ARBA00022755"/>
    </source>
</evidence>
<dbReference type="NCBIfam" id="TIGR00928">
    <property type="entry name" value="purB"/>
    <property type="match status" value="1"/>
</dbReference>
<evidence type="ECO:0000256" key="1">
    <source>
        <dbReference type="ARBA" id="ARBA00000598"/>
    </source>
</evidence>
<evidence type="ECO:0000256" key="6">
    <source>
        <dbReference type="ARBA" id="ARBA00011668"/>
    </source>
</evidence>
<dbReference type="Gene3D" id="1.10.40.30">
    <property type="entry name" value="Fumarase/aspartase (C-terminal domain)"/>
    <property type="match status" value="1"/>
</dbReference>
<dbReference type="PANTHER" id="PTHR43172">
    <property type="entry name" value="ADENYLOSUCCINATE LYASE"/>
    <property type="match status" value="1"/>
</dbReference>
<comment type="subunit">
    <text evidence="6">Homotetramer. Residues from neighboring subunits contribute catalytic and substrate-binding residues to each active site.</text>
</comment>
<feature type="domain" description="Adenylosuccinate lyase C-terminal" evidence="13">
    <location>
        <begin position="375"/>
        <end position="457"/>
    </location>
</feature>
<reference evidence="15" key="1">
    <citation type="submission" date="2022-11" db="UniProtKB">
        <authorList>
            <consortium name="WormBaseParasite"/>
        </authorList>
    </citation>
    <scope>IDENTIFICATION</scope>
</reference>
<evidence type="ECO:0000256" key="5">
    <source>
        <dbReference type="ARBA" id="ARBA00008273"/>
    </source>
</evidence>
<dbReference type="InterPro" id="IPR004769">
    <property type="entry name" value="Pur_lyase"/>
</dbReference>
<dbReference type="Proteomes" id="UP000887574">
    <property type="component" value="Unplaced"/>
</dbReference>
<organism evidence="14 15">
    <name type="scientific">Ditylenchus dipsaci</name>
    <dbReference type="NCBI Taxonomy" id="166011"/>
    <lineage>
        <taxon>Eukaryota</taxon>
        <taxon>Metazoa</taxon>
        <taxon>Ecdysozoa</taxon>
        <taxon>Nematoda</taxon>
        <taxon>Chromadorea</taxon>
        <taxon>Rhabditida</taxon>
        <taxon>Tylenchina</taxon>
        <taxon>Tylenchomorpha</taxon>
        <taxon>Sphaerularioidea</taxon>
        <taxon>Anguinidae</taxon>
        <taxon>Anguininae</taxon>
        <taxon>Ditylenchus</taxon>
    </lineage>
</organism>
<proteinExistence type="inferred from homology"/>
<dbReference type="PRINTS" id="PR00149">
    <property type="entry name" value="FUMRATELYASE"/>
</dbReference>